<protein>
    <submittedName>
        <fullName evidence="6">TetR/AcrR family transcriptional repressor of lmrAB and yxaGH operons</fullName>
    </submittedName>
</protein>
<dbReference type="EMBL" id="JBIYEW010000003">
    <property type="protein sequence ID" value="MFK4640184.1"/>
    <property type="molecule type" value="Genomic_DNA"/>
</dbReference>
<evidence type="ECO:0000256" key="3">
    <source>
        <dbReference type="ARBA" id="ARBA00023163"/>
    </source>
</evidence>
<dbReference type="Pfam" id="PF00440">
    <property type="entry name" value="TetR_N"/>
    <property type="match status" value="1"/>
</dbReference>
<evidence type="ECO:0000313" key="6">
    <source>
        <dbReference type="EMBL" id="MFK4640184.1"/>
    </source>
</evidence>
<dbReference type="RefSeq" id="WP_404594929.1">
    <property type="nucleotide sequence ID" value="NZ_JBIYEW010000003.1"/>
</dbReference>
<organism evidence="6 7">
    <name type="scientific">Paenarthrobacter histidinolovorans</name>
    <dbReference type="NCBI Taxonomy" id="43664"/>
    <lineage>
        <taxon>Bacteria</taxon>
        <taxon>Bacillati</taxon>
        <taxon>Actinomycetota</taxon>
        <taxon>Actinomycetes</taxon>
        <taxon>Micrococcales</taxon>
        <taxon>Micrococcaceae</taxon>
        <taxon>Paenarthrobacter</taxon>
    </lineage>
</organism>
<dbReference type="InterPro" id="IPR009057">
    <property type="entry name" value="Homeodomain-like_sf"/>
</dbReference>
<dbReference type="Gene3D" id="1.10.357.10">
    <property type="entry name" value="Tetracycline Repressor, domain 2"/>
    <property type="match status" value="1"/>
</dbReference>
<keyword evidence="1" id="KW-0805">Transcription regulation</keyword>
<feature type="domain" description="Transcriptional regulator LmrA/YxaF-like C-terminal" evidence="5">
    <location>
        <begin position="85"/>
        <end position="185"/>
    </location>
</feature>
<dbReference type="InterPro" id="IPR001647">
    <property type="entry name" value="HTH_TetR"/>
</dbReference>
<keyword evidence="7" id="KW-1185">Reference proteome</keyword>
<accession>A0ABW8N9G4</accession>
<reference evidence="6 7" key="1">
    <citation type="submission" date="2024-10" db="EMBL/GenBank/DDBJ databases">
        <title>Novel secondary metabolite-producing bacteria for plant disease control.</title>
        <authorList>
            <person name="Chevrette M."/>
        </authorList>
    </citation>
    <scope>NUCLEOTIDE SEQUENCE [LARGE SCALE GENOMIC DNA]</scope>
    <source>
        <strain evidence="6 7">J30 TE3557</strain>
    </source>
</reference>
<evidence type="ECO:0000259" key="4">
    <source>
        <dbReference type="Pfam" id="PF00440"/>
    </source>
</evidence>
<evidence type="ECO:0000313" key="7">
    <source>
        <dbReference type="Proteomes" id="UP001620520"/>
    </source>
</evidence>
<evidence type="ECO:0000256" key="1">
    <source>
        <dbReference type="ARBA" id="ARBA00023015"/>
    </source>
</evidence>
<feature type="domain" description="HTH tetR-type" evidence="4">
    <location>
        <begin position="22"/>
        <end position="59"/>
    </location>
</feature>
<comment type="caution">
    <text evidence="6">The sequence shown here is derived from an EMBL/GenBank/DDBJ whole genome shotgun (WGS) entry which is preliminary data.</text>
</comment>
<dbReference type="PANTHER" id="PTHR47506">
    <property type="entry name" value="TRANSCRIPTIONAL REGULATORY PROTEIN"/>
    <property type="match status" value="1"/>
</dbReference>
<dbReference type="PANTHER" id="PTHR47506:SF3">
    <property type="entry name" value="HTH-TYPE TRANSCRIPTIONAL REGULATOR LMRA"/>
    <property type="match status" value="1"/>
</dbReference>
<dbReference type="InterPro" id="IPR036271">
    <property type="entry name" value="Tet_transcr_reg_TetR-rel_C_sf"/>
</dbReference>
<keyword evidence="2" id="KW-0238">DNA-binding</keyword>
<sequence length="201" mass="20507">MPSSSYPKGLATRQRLVESMLDLVQLHGYHGTGLNTVLARSGAPKGSLYFHFPEGKTGLGVAAVALAGDHFGELIGKATATATSPAAVVDALIAELKNILEASDYQAGCPVSSVALDAGSENEPLREACSRVYDGWIHAVSGYLSTFGVEEGGAHSLATSIICLVEGSLILSRAHKSTQPMDAAAGTLKTLLAASLAGAGA</sequence>
<dbReference type="InterPro" id="IPR054156">
    <property type="entry name" value="YxaF_TetR_C"/>
</dbReference>
<dbReference type="Pfam" id="PF21993">
    <property type="entry name" value="TetR_C_13_2"/>
    <property type="match status" value="1"/>
</dbReference>
<dbReference type="SUPFAM" id="SSF48498">
    <property type="entry name" value="Tetracyclin repressor-like, C-terminal domain"/>
    <property type="match status" value="1"/>
</dbReference>
<dbReference type="SUPFAM" id="SSF46689">
    <property type="entry name" value="Homeodomain-like"/>
    <property type="match status" value="1"/>
</dbReference>
<keyword evidence="3" id="KW-0804">Transcription</keyword>
<proteinExistence type="predicted"/>
<name>A0ABW8N9G4_9MICC</name>
<dbReference type="Proteomes" id="UP001620520">
    <property type="component" value="Unassembled WGS sequence"/>
</dbReference>
<evidence type="ECO:0000259" key="5">
    <source>
        <dbReference type="Pfam" id="PF21993"/>
    </source>
</evidence>
<evidence type="ECO:0000256" key="2">
    <source>
        <dbReference type="ARBA" id="ARBA00023125"/>
    </source>
</evidence>
<gene>
    <name evidence="6" type="ORF">ABIA52_003073</name>
</gene>